<organism evidence="1 2">
    <name type="scientific">Lithohypha guttulata</name>
    <dbReference type="NCBI Taxonomy" id="1690604"/>
    <lineage>
        <taxon>Eukaryota</taxon>
        <taxon>Fungi</taxon>
        <taxon>Dikarya</taxon>
        <taxon>Ascomycota</taxon>
        <taxon>Pezizomycotina</taxon>
        <taxon>Eurotiomycetes</taxon>
        <taxon>Chaetothyriomycetidae</taxon>
        <taxon>Chaetothyriales</taxon>
        <taxon>Trichomeriaceae</taxon>
        <taxon>Lithohypha</taxon>
    </lineage>
</organism>
<dbReference type="Proteomes" id="UP001345013">
    <property type="component" value="Unassembled WGS sequence"/>
</dbReference>
<reference evidence="1 2" key="1">
    <citation type="submission" date="2023-08" db="EMBL/GenBank/DDBJ databases">
        <title>Black Yeasts Isolated from many extreme environments.</title>
        <authorList>
            <person name="Coleine C."/>
            <person name="Stajich J.E."/>
            <person name="Selbmann L."/>
        </authorList>
    </citation>
    <scope>NUCLEOTIDE SEQUENCE [LARGE SCALE GENOMIC DNA]</scope>
    <source>
        <strain evidence="1 2">CCFEE 5885</strain>
    </source>
</reference>
<accession>A0ABR0KFU6</accession>
<gene>
    <name evidence="1" type="ORF">LTR24_003161</name>
</gene>
<sequence length="244" mass="27436">MTPRTKQEKAEQDTVNKQTLQAGIAAFDDEYGDRLLALHDRLEAKWPEWLSAASLGPTWNVGSLKEWLQPFVLTINDANWCAPGRNLEERVDEQVRHYIGWALDFRMRPDNQDTIAAIAERHQGRHGQQTAFTQQDVVHAVHAVQWNTNTSTAIATYALPQLPQNMATINTNELERYITAYTLTDKARILAVFQDAIQPALHNAMRPALESMSATSKLIATAQHSLEDAKISIGLSLEALLRQQ</sequence>
<comment type="caution">
    <text evidence="1">The sequence shown here is derived from an EMBL/GenBank/DDBJ whole genome shotgun (WGS) entry which is preliminary data.</text>
</comment>
<protein>
    <submittedName>
        <fullName evidence="1">Uncharacterized protein</fullName>
    </submittedName>
</protein>
<evidence type="ECO:0000313" key="1">
    <source>
        <dbReference type="EMBL" id="KAK5095194.1"/>
    </source>
</evidence>
<name>A0ABR0KFU6_9EURO</name>
<keyword evidence="2" id="KW-1185">Reference proteome</keyword>
<evidence type="ECO:0000313" key="2">
    <source>
        <dbReference type="Proteomes" id="UP001345013"/>
    </source>
</evidence>
<proteinExistence type="predicted"/>
<dbReference type="EMBL" id="JAVRRG010000029">
    <property type="protein sequence ID" value="KAK5095194.1"/>
    <property type="molecule type" value="Genomic_DNA"/>
</dbReference>